<dbReference type="SUPFAM" id="SSF53850">
    <property type="entry name" value="Periplasmic binding protein-like II"/>
    <property type="match status" value="1"/>
</dbReference>
<dbReference type="EMBL" id="BMXE01000009">
    <property type="protein sequence ID" value="GHB46312.1"/>
    <property type="molecule type" value="Genomic_DNA"/>
</dbReference>
<comment type="similarity">
    <text evidence="1">Belongs to the LysR transcriptional regulatory family.</text>
</comment>
<dbReference type="Proteomes" id="UP000637980">
    <property type="component" value="Unassembled WGS sequence"/>
</dbReference>
<dbReference type="PROSITE" id="PS50931">
    <property type="entry name" value="HTH_LYSR"/>
    <property type="match status" value="1"/>
</dbReference>
<dbReference type="RefSeq" id="WP_189438535.1">
    <property type="nucleotide sequence ID" value="NZ_BMXE01000009.1"/>
</dbReference>
<evidence type="ECO:0000259" key="5">
    <source>
        <dbReference type="PROSITE" id="PS50931"/>
    </source>
</evidence>
<dbReference type="InterPro" id="IPR058163">
    <property type="entry name" value="LysR-type_TF_proteobact-type"/>
</dbReference>
<feature type="domain" description="HTH lysR-type" evidence="5">
    <location>
        <begin position="6"/>
        <end position="63"/>
    </location>
</feature>
<keyword evidence="7" id="KW-1185">Reference proteome</keyword>
<dbReference type="Pfam" id="PF03466">
    <property type="entry name" value="LysR_substrate"/>
    <property type="match status" value="1"/>
</dbReference>
<evidence type="ECO:0000256" key="2">
    <source>
        <dbReference type="ARBA" id="ARBA00023015"/>
    </source>
</evidence>
<dbReference type="InterPro" id="IPR005119">
    <property type="entry name" value="LysR_subst-bd"/>
</dbReference>
<dbReference type="Pfam" id="PF00126">
    <property type="entry name" value="HTH_1"/>
    <property type="match status" value="1"/>
</dbReference>
<evidence type="ECO:0000313" key="7">
    <source>
        <dbReference type="Proteomes" id="UP000637980"/>
    </source>
</evidence>
<proteinExistence type="inferred from homology"/>
<organism evidence="6 7">
    <name type="scientific">Pseudovibrio japonicus</name>
    <dbReference type="NCBI Taxonomy" id="366534"/>
    <lineage>
        <taxon>Bacteria</taxon>
        <taxon>Pseudomonadati</taxon>
        <taxon>Pseudomonadota</taxon>
        <taxon>Alphaproteobacteria</taxon>
        <taxon>Hyphomicrobiales</taxon>
        <taxon>Stappiaceae</taxon>
        <taxon>Pseudovibrio</taxon>
    </lineage>
</organism>
<comment type="caution">
    <text evidence="6">The sequence shown here is derived from an EMBL/GenBank/DDBJ whole genome shotgun (WGS) entry which is preliminary data.</text>
</comment>
<evidence type="ECO:0000256" key="3">
    <source>
        <dbReference type="ARBA" id="ARBA00023125"/>
    </source>
</evidence>
<dbReference type="PANTHER" id="PTHR30537">
    <property type="entry name" value="HTH-TYPE TRANSCRIPTIONAL REGULATOR"/>
    <property type="match status" value="1"/>
</dbReference>
<evidence type="ECO:0000256" key="4">
    <source>
        <dbReference type="ARBA" id="ARBA00023163"/>
    </source>
</evidence>
<keyword evidence="2" id="KW-0805">Transcription regulation</keyword>
<gene>
    <name evidence="6" type="ORF">GCM10007094_39530</name>
</gene>
<dbReference type="InterPro" id="IPR036390">
    <property type="entry name" value="WH_DNA-bd_sf"/>
</dbReference>
<evidence type="ECO:0000313" key="6">
    <source>
        <dbReference type="EMBL" id="GHB46312.1"/>
    </source>
</evidence>
<dbReference type="InterPro" id="IPR000847">
    <property type="entry name" value="LysR_HTH_N"/>
</dbReference>
<protein>
    <submittedName>
        <fullName evidence="6">LysR family transcriptional regulator</fullName>
    </submittedName>
</protein>
<dbReference type="PANTHER" id="PTHR30537:SF26">
    <property type="entry name" value="GLYCINE CLEAVAGE SYSTEM TRANSCRIPTIONAL ACTIVATOR"/>
    <property type="match status" value="1"/>
</dbReference>
<evidence type="ECO:0000256" key="1">
    <source>
        <dbReference type="ARBA" id="ARBA00009437"/>
    </source>
</evidence>
<sequence>MPNSLPPLNALRAFEAAARHSNFTRAAEELGMTQAAVSYQIKVLEDRTGKPLFNRVGRQVVLTDAGAQLAAVAGEAFQSIRTGFSAVQGTEDGTLKLSVVPTFAMNWLSLRIGAFQMANPKLAVQLETSGAIVDFASSDIDMGIRNGARDVPGLCSHKLAEVTYTPMLSPRLAESIGGVNKPEDLLKLPLIDMGDPWWRNWFEAAGVKDPDFSKQPVSQMGTQAVDGNIAIAGHGVAILTPLFHSSALRDGLLIQPFELKCTAENPLWLVYRETQKNNRKIKLFRDWILSEMAKDKACCAA</sequence>
<name>A0ABQ3EQV7_9HYPH</name>
<keyword evidence="4" id="KW-0804">Transcription</keyword>
<dbReference type="SUPFAM" id="SSF46785">
    <property type="entry name" value="Winged helix' DNA-binding domain"/>
    <property type="match status" value="1"/>
</dbReference>
<dbReference type="Gene3D" id="3.40.190.10">
    <property type="entry name" value="Periplasmic binding protein-like II"/>
    <property type="match status" value="2"/>
</dbReference>
<reference evidence="7" key="1">
    <citation type="journal article" date="2019" name="Int. J. Syst. Evol. Microbiol.">
        <title>The Global Catalogue of Microorganisms (GCM) 10K type strain sequencing project: providing services to taxonomists for standard genome sequencing and annotation.</title>
        <authorList>
            <consortium name="The Broad Institute Genomics Platform"/>
            <consortium name="The Broad Institute Genome Sequencing Center for Infectious Disease"/>
            <person name="Wu L."/>
            <person name="Ma J."/>
        </authorList>
    </citation>
    <scope>NUCLEOTIDE SEQUENCE [LARGE SCALE GENOMIC DNA]</scope>
    <source>
        <strain evidence="7">KCTC 12861</strain>
    </source>
</reference>
<dbReference type="CDD" id="cd08432">
    <property type="entry name" value="PBP2_GcdR_TrpI_HvrB_AmpR_like"/>
    <property type="match status" value="1"/>
</dbReference>
<dbReference type="Gene3D" id="1.10.10.10">
    <property type="entry name" value="Winged helix-like DNA-binding domain superfamily/Winged helix DNA-binding domain"/>
    <property type="match status" value="1"/>
</dbReference>
<dbReference type="PRINTS" id="PR00039">
    <property type="entry name" value="HTHLYSR"/>
</dbReference>
<dbReference type="InterPro" id="IPR036388">
    <property type="entry name" value="WH-like_DNA-bd_sf"/>
</dbReference>
<accession>A0ABQ3EQV7</accession>
<keyword evidence="3" id="KW-0238">DNA-binding</keyword>